<protein>
    <submittedName>
        <fullName evidence="1">Uncharacterized protein</fullName>
    </submittedName>
</protein>
<dbReference type="EMBL" id="JAGEMI010000001">
    <property type="protein sequence ID" value="MBO1862659.1"/>
    <property type="molecule type" value="Genomic_DNA"/>
</dbReference>
<reference evidence="1" key="1">
    <citation type="submission" date="2021-03" db="EMBL/GenBank/DDBJ databases">
        <title>Whole Genome Sequence of Bradyrhizobium sp. Strain 144S4.</title>
        <authorList>
            <person name="Bromfield E.S.P."/>
            <person name="Cloutier S."/>
        </authorList>
    </citation>
    <scope>NUCLEOTIDE SEQUENCE [LARGE SCALE GENOMIC DNA]</scope>
    <source>
        <strain evidence="1">144S4</strain>
    </source>
</reference>
<evidence type="ECO:0000313" key="1">
    <source>
        <dbReference type="EMBL" id="MBO1862659.1"/>
    </source>
</evidence>
<evidence type="ECO:0000313" key="3">
    <source>
        <dbReference type="Proteomes" id="UP000664702"/>
    </source>
</evidence>
<dbReference type="Proteomes" id="UP000664702">
    <property type="component" value="Chromosome"/>
</dbReference>
<gene>
    <name evidence="2" type="ORF">J4G43_015550</name>
    <name evidence="1" type="ORF">J4G43_17660</name>
</gene>
<accession>A0A939S0U3</accession>
<reference evidence="2 3" key="2">
    <citation type="journal article" date="2022" name="Int. J. Syst. Evol. Microbiol.">
        <title>Strains of Bradyrhizobium barranii sp. nov. associated with legumes native to Canada are symbionts of soybeans and belong to different subspecies (subsp. barranii subsp. nov. and subsp. apii subsp. nov.) and symbiovars (sv. glycinearum and sv. septentrionale).</title>
        <authorList>
            <person name="Bromfield E.S.P."/>
            <person name="Cloutier S."/>
            <person name="Wasai-Hara S."/>
            <person name="Minamisawa K."/>
        </authorList>
    </citation>
    <scope>NUCLEOTIDE SEQUENCE [LARGE SCALE GENOMIC DNA]</scope>
    <source>
        <strain evidence="2 3">144S4</strain>
    </source>
</reference>
<name>A0A939S0U3_9BRAD</name>
<sequence>MGSSGPSFLVEGKPDIADIRANAGWPTRLPLKLRFVVTSSVDDERCSILAFRFIEAKVRLLEPGKVLCCNEYEKPEQNHCRDVGTHAGAALDSGAMVFELREVEHAQDVVGPCIIDRISAASRSRSKRYDISLVVRLISLHPAPRSHQAALAEFQ</sequence>
<dbReference type="RefSeq" id="WP_208085299.1">
    <property type="nucleotide sequence ID" value="NZ_CP086136.1"/>
</dbReference>
<dbReference type="AlphaFoldDB" id="A0A939S0U3"/>
<evidence type="ECO:0000313" key="2">
    <source>
        <dbReference type="EMBL" id="UEM15487.1"/>
    </source>
</evidence>
<dbReference type="EMBL" id="CP086136">
    <property type="protein sequence ID" value="UEM15487.1"/>
    <property type="molecule type" value="Genomic_DNA"/>
</dbReference>
<organism evidence="1">
    <name type="scientific">Bradyrhizobium barranii subsp. barranii</name>
    <dbReference type="NCBI Taxonomy" id="2823807"/>
    <lineage>
        <taxon>Bacteria</taxon>
        <taxon>Pseudomonadati</taxon>
        <taxon>Pseudomonadota</taxon>
        <taxon>Alphaproteobacteria</taxon>
        <taxon>Hyphomicrobiales</taxon>
        <taxon>Nitrobacteraceae</taxon>
        <taxon>Bradyrhizobium</taxon>
        <taxon>Bradyrhizobium barranii</taxon>
    </lineage>
</organism>
<dbReference type="KEGG" id="bban:J4G43_015550"/>
<proteinExistence type="predicted"/>